<keyword evidence="3" id="KW-1185">Reference proteome</keyword>
<protein>
    <submittedName>
        <fullName evidence="2">Ankyrin repeat domain-containing protein</fullName>
    </submittedName>
</protein>
<evidence type="ECO:0000256" key="1">
    <source>
        <dbReference type="SAM" id="MobiDB-lite"/>
    </source>
</evidence>
<feature type="compositionally biased region" description="Basic residues" evidence="1">
    <location>
        <begin position="502"/>
        <end position="534"/>
    </location>
</feature>
<feature type="compositionally biased region" description="Polar residues" evidence="1">
    <location>
        <begin position="582"/>
        <end position="600"/>
    </location>
</feature>
<feature type="region of interest" description="Disordered" evidence="1">
    <location>
        <begin position="496"/>
        <end position="668"/>
    </location>
</feature>
<feature type="compositionally biased region" description="Low complexity" evidence="1">
    <location>
        <begin position="625"/>
        <end position="635"/>
    </location>
</feature>
<reference evidence="2" key="1">
    <citation type="submission" date="2022-08" db="EMBL/GenBank/DDBJ databases">
        <title>Novel sulfate-reducing endosymbionts in the free-living metamonad Anaeramoeba.</title>
        <authorList>
            <person name="Jerlstrom-Hultqvist J."/>
            <person name="Cepicka I."/>
            <person name="Gallot-Lavallee L."/>
            <person name="Salas-Leiva D."/>
            <person name="Curtis B.A."/>
            <person name="Zahonova K."/>
            <person name="Pipaliya S."/>
            <person name="Dacks J."/>
            <person name="Roger A.J."/>
        </authorList>
    </citation>
    <scope>NUCLEOTIDE SEQUENCE</scope>
    <source>
        <strain evidence="2">Schooner1</strain>
    </source>
</reference>
<proteinExistence type="predicted"/>
<comment type="caution">
    <text evidence="2">The sequence shown here is derived from an EMBL/GenBank/DDBJ whole genome shotgun (WGS) entry which is preliminary data.</text>
</comment>
<evidence type="ECO:0000313" key="2">
    <source>
        <dbReference type="EMBL" id="KAJ6251448.1"/>
    </source>
</evidence>
<accession>A0ABQ8Z3I1</accession>
<feature type="compositionally biased region" description="Polar residues" evidence="1">
    <location>
        <begin position="1"/>
        <end position="10"/>
    </location>
</feature>
<evidence type="ECO:0000313" key="3">
    <source>
        <dbReference type="Proteomes" id="UP001150062"/>
    </source>
</evidence>
<dbReference type="Proteomes" id="UP001150062">
    <property type="component" value="Unassembled WGS sequence"/>
</dbReference>
<sequence length="696" mass="82601">MEKQIILTQPNKNKNKKIEKEDSLSLSDLDSDPLPDNIMNFDPDSFLESLYSISEEIDSNSMMDQKTKSKFFDIQRIKKNKNSANNRTKRIENGLENLMTLNGFRFNMLNTLSETKTKGSDTKTQNNNAGLFQGLIQNQLISTILINENQLFKTDKEFQNYSKKRIKNMLDIILRSKNEREIFKIQQNLHLVMDSLPSGIRRATHMKLSDFLEYFELLGIKIKSNKPSIISATKMSQQEIGYEEYDYENDFTEKCEIPSKKLIKEYRLVMFKIKTLYHVLLLFVKEHMFKSLDDYSKIIHFCCQSLIVFSQFGNLITSIIHESFNHFQRNWMNKLPIIIRSLIRTFNIYDLLTLITNFPTKDPNVSLIHKWISYAGLLKSKDKYQTFVDCLKIKEFKYSTIIRILKDIEKNLEVHIVEESCLFFKFLRYFIHYSNVHVDKQLNRKKIEKILKSLTERLRETNFLVIHLKTSILTIISDLKCFKSFNNVKQETTEEVLENRRPIKIKKKKKSKKNKKSVKRHKKKKEKKKKKISNKKNQNTNINKDKELKNINKEENNTNKESKNTNKEQKNINKEPRKNNKISENITKTNTKPIQILNKNETQKIRKKNQPLNQIQKKRKRKQKQTTLFQFFTPQKQKKKYSNQNPTKTLTPVLKNKKEQPGNVKNKNSQTILPILDFSKKEVILEKQDQKRKRNN</sequence>
<name>A0ABQ8Z3I1_9EUKA</name>
<organism evidence="2 3">
    <name type="scientific">Anaeramoeba flamelloides</name>
    <dbReference type="NCBI Taxonomy" id="1746091"/>
    <lineage>
        <taxon>Eukaryota</taxon>
        <taxon>Metamonada</taxon>
        <taxon>Anaeramoebidae</taxon>
        <taxon>Anaeramoeba</taxon>
    </lineage>
</organism>
<dbReference type="EMBL" id="JAOAOG010000059">
    <property type="protein sequence ID" value="KAJ6251448.1"/>
    <property type="molecule type" value="Genomic_DNA"/>
</dbReference>
<feature type="compositionally biased region" description="Basic and acidic residues" evidence="1">
    <location>
        <begin position="543"/>
        <end position="578"/>
    </location>
</feature>
<feature type="region of interest" description="Disordered" evidence="1">
    <location>
        <begin position="1"/>
        <end position="32"/>
    </location>
</feature>
<gene>
    <name evidence="2" type="ORF">M0813_14988</name>
</gene>